<dbReference type="EMBL" id="JACAZI010000017">
    <property type="protein sequence ID" value="KAF7342284.1"/>
    <property type="molecule type" value="Genomic_DNA"/>
</dbReference>
<sequence length="281" mass="31697">MSTDSHMEMQSILNSTTFNLYWDQLAQGSAMLVIEMFFYGFYLNLFLVAIYTLFHHKTAGKRVLLTFTWVMAILDTTQMVLRLVTNFMEAHLFLRVVQHDIDSDAASKFASSVTGALNSLNLAQNGIFSFNNFVTDSLFLYRCYMIWGSQWKVIMFPGLLVLSTFVAGCVSITSPNDQTLEKTPYIMAAITNFILLFLTAGRIWWIRRNARHIGTTALKDRYSKVIAMIVESGAMYCVFAILLVVTYPLGFSNEVLQAIGTHLVVSKALSSIQTCDNVSYP</sequence>
<protein>
    <submittedName>
        <fullName evidence="2">Uncharacterized protein</fullName>
    </submittedName>
</protein>
<name>A0A8H6XKF6_9AGAR</name>
<evidence type="ECO:0000313" key="3">
    <source>
        <dbReference type="Proteomes" id="UP000620124"/>
    </source>
</evidence>
<proteinExistence type="predicted"/>
<dbReference type="AlphaFoldDB" id="A0A8H6XKF6"/>
<reference evidence="2" key="1">
    <citation type="submission" date="2020-05" db="EMBL/GenBank/DDBJ databases">
        <title>Mycena genomes resolve the evolution of fungal bioluminescence.</title>
        <authorList>
            <person name="Tsai I.J."/>
        </authorList>
    </citation>
    <scope>NUCLEOTIDE SEQUENCE</scope>
    <source>
        <strain evidence="2">CCC161011</strain>
    </source>
</reference>
<keyword evidence="1" id="KW-0812">Transmembrane</keyword>
<organism evidence="2 3">
    <name type="scientific">Mycena venus</name>
    <dbReference type="NCBI Taxonomy" id="2733690"/>
    <lineage>
        <taxon>Eukaryota</taxon>
        <taxon>Fungi</taxon>
        <taxon>Dikarya</taxon>
        <taxon>Basidiomycota</taxon>
        <taxon>Agaricomycotina</taxon>
        <taxon>Agaricomycetes</taxon>
        <taxon>Agaricomycetidae</taxon>
        <taxon>Agaricales</taxon>
        <taxon>Marasmiineae</taxon>
        <taxon>Mycenaceae</taxon>
        <taxon>Mycena</taxon>
    </lineage>
</organism>
<dbReference type="Proteomes" id="UP000620124">
    <property type="component" value="Unassembled WGS sequence"/>
</dbReference>
<feature type="transmembrane region" description="Helical" evidence="1">
    <location>
        <begin position="153"/>
        <end position="173"/>
    </location>
</feature>
<feature type="transmembrane region" description="Helical" evidence="1">
    <location>
        <begin position="30"/>
        <end position="51"/>
    </location>
</feature>
<keyword evidence="1" id="KW-0472">Membrane</keyword>
<comment type="caution">
    <text evidence="2">The sequence shown here is derived from an EMBL/GenBank/DDBJ whole genome shotgun (WGS) entry which is preliminary data.</text>
</comment>
<accession>A0A8H6XKF6</accession>
<evidence type="ECO:0000313" key="2">
    <source>
        <dbReference type="EMBL" id="KAF7342284.1"/>
    </source>
</evidence>
<keyword evidence="1" id="KW-1133">Transmembrane helix</keyword>
<gene>
    <name evidence="2" type="ORF">MVEN_01816500</name>
</gene>
<dbReference type="OrthoDB" id="3019750at2759"/>
<feature type="transmembrane region" description="Helical" evidence="1">
    <location>
        <begin position="225"/>
        <end position="247"/>
    </location>
</feature>
<evidence type="ECO:0000256" key="1">
    <source>
        <dbReference type="SAM" id="Phobius"/>
    </source>
</evidence>
<keyword evidence="3" id="KW-1185">Reference proteome</keyword>
<feature type="transmembrane region" description="Helical" evidence="1">
    <location>
        <begin position="185"/>
        <end position="205"/>
    </location>
</feature>